<comment type="subcellular location">
    <subcellularLocation>
        <location evidence="2">Cell membrane</location>
        <topology evidence="2">Multi-pass membrane protein</topology>
    </subcellularLocation>
</comment>
<dbReference type="InterPro" id="IPR013767">
    <property type="entry name" value="PAS_fold"/>
</dbReference>
<keyword evidence="13 14" id="KW-0472">Membrane</keyword>
<keyword evidence="11 14" id="KW-1133">Transmembrane helix</keyword>
<evidence type="ECO:0000256" key="11">
    <source>
        <dbReference type="ARBA" id="ARBA00022989"/>
    </source>
</evidence>
<dbReference type="PROSITE" id="PS50885">
    <property type="entry name" value="HAMP"/>
    <property type="match status" value="1"/>
</dbReference>
<feature type="domain" description="PAS" evidence="16">
    <location>
        <begin position="390"/>
        <end position="443"/>
    </location>
</feature>
<gene>
    <name evidence="18" type="ORF">GCM10011491_11310</name>
</gene>
<evidence type="ECO:0000256" key="7">
    <source>
        <dbReference type="ARBA" id="ARBA00022692"/>
    </source>
</evidence>
<dbReference type="CDD" id="cd00130">
    <property type="entry name" value="PAS"/>
    <property type="match status" value="1"/>
</dbReference>
<dbReference type="PANTHER" id="PTHR43065:SF10">
    <property type="entry name" value="PEROXIDE STRESS-ACTIVATED HISTIDINE KINASE MAK3"/>
    <property type="match status" value="1"/>
</dbReference>
<evidence type="ECO:0000313" key="19">
    <source>
        <dbReference type="Proteomes" id="UP000646478"/>
    </source>
</evidence>
<evidence type="ECO:0000256" key="5">
    <source>
        <dbReference type="ARBA" id="ARBA00022553"/>
    </source>
</evidence>
<proteinExistence type="predicted"/>
<dbReference type="InterPro" id="IPR003594">
    <property type="entry name" value="HATPase_dom"/>
</dbReference>
<dbReference type="RefSeq" id="WP_373288573.1">
    <property type="nucleotide sequence ID" value="NZ_BMHH01000003.1"/>
</dbReference>
<name>A0A916WBY6_9HYPH</name>
<dbReference type="Pfam" id="PF19312">
    <property type="entry name" value="NtrY_N"/>
    <property type="match status" value="1"/>
</dbReference>
<feature type="transmembrane region" description="Helical" evidence="14">
    <location>
        <begin position="25"/>
        <end position="54"/>
    </location>
</feature>
<dbReference type="InterPro" id="IPR036097">
    <property type="entry name" value="HisK_dim/P_sf"/>
</dbReference>
<evidence type="ECO:0000256" key="9">
    <source>
        <dbReference type="ARBA" id="ARBA00022777"/>
    </source>
</evidence>
<evidence type="ECO:0000256" key="6">
    <source>
        <dbReference type="ARBA" id="ARBA00022679"/>
    </source>
</evidence>
<evidence type="ECO:0000259" key="17">
    <source>
        <dbReference type="PROSITE" id="PS50885"/>
    </source>
</evidence>
<keyword evidence="6" id="KW-0808">Transferase</keyword>
<dbReference type="GO" id="GO:0000155">
    <property type="term" value="F:phosphorelay sensor kinase activity"/>
    <property type="evidence" value="ECO:0007669"/>
    <property type="project" value="InterPro"/>
</dbReference>
<comment type="caution">
    <text evidence="18">The sequence shown here is derived from an EMBL/GenBank/DDBJ whole genome shotgun (WGS) entry which is preliminary data.</text>
</comment>
<keyword evidence="5" id="KW-0597">Phosphoprotein</keyword>
<dbReference type="SMART" id="SM00304">
    <property type="entry name" value="HAMP"/>
    <property type="match status" value="1"/>
</dbReference>
<evidence type="ECO:0000259" key="15">
    <source>
        <dbReference type="PROSITE" id="PS50109"/>
    </source>
</evidence>
<evidence type="ECO:0000256" key="10">
    <source>
        <dbReference type="ARBA" id="ARBA00022840"/>
    </source>
</evidence>
<dbReference type="SUPFAM" id="SSF47384">
    <property type="entry name" value="Homodimeric domain of signal transducing histidine kinase"/>
    <property type="match status" value="1"/>
</dbReference>
<dbReference type="Pfam" id="PF00512">
    <property type="entry name" value="HisKA"/>
    <property type="match status" value="1"/>
</dbReference>
<feature type="transmembrane region" description="Helical" evidence="14">
    <location>
        <begin position="299"/>
        <end position="324"/>
    </location>
</feature>
<organism evidence="18 19">
    <name type="scientific">Brucella endophytica</name>
    <dbReference type="NCBI Taxonomy" id="1963359"/>
    <lineage>
        <taxon>Bacteria</taxon>
        <taxon>Pseudomonadati</taxon>
        <taxon>Pseudomonadota</taxon>
        <taxon>Alphaproteobacteria</taxon>
        <taxon>Hyphomicrobiales</taxon>
        <taxon>Brucellaceae</taxon>
        <taxon>Brucella/Ochrobactrum group</taxon>
        <taxon>Brucella</taxon>
    </lineage>
</organism>
<dbReference type="CDD" id="cd06225">
    <property type="entry name" value="HAMP"/>
    <property type="match status" value="1"/>
</dbReference>
<feature type="transmembrane region" description="Helical" evidence="14">
    <location>
        <begin position="60"/>
        <end position="80"/>
    </location>
</feature>
<evidence type="ECO:0000256" key="14">
    <source>
        <dbReference type="SAM" id="Phobius"/>
    </source>
</evidence>
<keyword evidence="10" id="KW-0067">ATP-binding</keyword>
<keyword evidence="7 14" id="KW-0812">Transmembrane</keyword>
<dbReference type="EC" id="2.7.13.3" evidence="3"/>
<dbReference type="InterPro" id="IPR003661">
    <property type="entry name" value="HisK_dim/P_dom"/>
</dbReference>
<reference evidence="18" key="2">
    <citation type="submission" date="2020-09" db="EMBL/GenBank/DDBJ databases">
        <authorList>
            <person name="Sun Q."/>
            <person name="Zhou Y."/>
        </authorList>
    </citation>
    <scope>NUCLEOTIDE SEQUENCE</scope>
    <source>
        <strain evidence="18">CGMCC 1.15082</strain>
    </source>
</reference>
<dbReference type="GO" id="GO:0005524">
    <property type="term" value="F:ATP binding"/>
    <property type="evidence" value="ECO:0007669"/>
    <property type="project" value="UniProtKB-KW"/>
</dbReference>
<reference evidence="18" key="1">
    <citation type="journal article" date="2014" name="Int. J. Syst. Evol. Microbiol.">
        <title>Complete genome sequence of Corynebacterium casei LMG S-19264T (=DSM 44701T), isolated from a smear-ripened cheese.</title>
        <authorList>
            <consortium name="US DOE Joint Genome Institute (JGI-PGF)"/>
            <person name="Walter F."/>
            <person name="Albersmeier A."/>
            <person name="Kalinowski J."/>
            <person name="Ruckert C."/>
        </authorList>
    </citation>
    <scope>NUCLEOTIDE SEQUENCE</scope>
    <source>
        <strain evidence="18">CGMCC 1.15082</strain>
    </source>
</reference>
<feature type="transmembrane region" description="Helical" evidence="14">
    <location>
        <begin position="101"/>
        <end position="122"/>
    </location>
</feature>
<evidence type="ECO:0000256" key="2">
    <source>
        <dbReference type="ARBA" id="ARBA00004651"/>
    </source>
</evidence>
<keyword evidence="19" id="KW-1185">Reference proteome</keyword>
<dbReference type="NCBIfam" id="TIGR00229">
    <property type="entry name" value="sensory_box"/>
    <property type="match status" value="1"/>
</dbReference>
<dbReference type="SMART" id="SM00388">
    <property type="entry name" value="HisKA"/>
    <property type="match status" value="1"/>
</dbReference>
<dbReference type="PANTHER" id="PTHR43065">
    <property type="entry name" value="SENSOR HISTIDINE KINASE"/>
    <property type="match status" value="1"/>
</dbReference>
<dbReference type="PIRSF" id="PIRSF037532">
    <property type="entry name" value="STHK_NtrY"/>
    <property type="match status" value="1"/>
</dbReference>
<dbReference type="SMART" id="SM00387">
    <property type="entry name" value="HATPase_c"/>
    <property type="match status" value="1"/>
</dbReference>
<sequence length="751" mass="82249">MAILNRLSLLEQLTASSRNGEGRKLLALPGIITVITALVTAAVSFVILIGLTPITPDRTVTLALTTINVALILVLILLICREIYRIVHARRHGRAAARLHVRIVALFCLIAAIPAIIVAIVASVTLNLGLDRWFETNTKQIIESSRNLADAYINETARNLQGTTYSMLQDLDSQRTLYSLDRSGFIKLLSLQARGRGMLGAFLLRENGDIILKSDLGSEKALPPPPPGTLETAQDGKAVLIPPGTTHYVGAIIKMRQIPDAYLYTIRQVEPQILDSMNLMEANRQRYQAMEANRIPTQFAFALLYFGLTLVVLLSAIWTGIAVADRLVRPIRLLIGAADDVASGNLDVSVPVRSSDGDVGALSGTFNNMVAELNSQRNELIAAKDQIDERRRFSEAVLSGVTAGVIGIDTDGLISIVNRSAEHMFGIKASKAIGKSLSGIAPEIGQVFEIARSARRPVNREQVTMTRGGAARTFNVQVTVEDAQSDEHSYVVTVDDITDLVQAQRSSAWADVARRIAHEIKNPLTPIQLSAERIRRRYGKVITEDREVFDQCTETIIRQVGDIGRMVDEFSAFARMPKPEIKPMDLREALREAAFLIEVSRSDIRFEHAFNGEPLVGDFDSRLLGQAFGNVIKNASEAIDAVPKEERGGGHILVRAFREDGQLVVEVIDNGKGLPGENRQRLLEPYMTTREKGTGLGLAIVKKIVEEHGGHMELHDAPVDFHSGKGAMIRMVFPAKEEGGEKSLIKAKAGR</sequence>
<accession>A0A916WBY6</accession>
<evidence type="ECO:0000259" key="16">
    <source>
        <dbReference type="PROSITE" id="PS50112"/>
    </source>
</evidence>
<dbReference type="EMBL" id="BMHH01000003">
    <property type="protein sequence ID" value="GGA85462.1"/>
    <property type="molecule type" value="Genomic_DNA"/>
</dbReference>
<dbReference type="InterPro" id="IPR003660">
    <property type="entry name" value="HAMP_dom"/>
</dbReference>
<evidence type="ECO:0000256" key="4">
    <source>
        <dbReference type="ARBA" id="ARBA00022475"/>
    </source>
</evidence>
<evidence type="ECO:0000313" key="18">
    <source>
        <dbReference type="EMBL" id="GGA85462.1"/>
    </source>
</evidence>
<dbReference type="InterPro" id="IPR017232">
    <property type="entry name" value="NtrY"/>
</dbReference>
<dbReference type="SUPFAM" id="SSF55785">
    <property type="entry name" value="PYP-like sensor domain (PAS domain)"/>
    <property type="match status" value="1"/>
</dbReference>
<keyword evidence="12" id="KW-0902">Two-component regulatory system</keyword>
<keyword evidence="9 18" id="KW-0418">Kinase</keyword>
<keyword evidence="8" id="KW-0547">Nucleotide-binding</keyword>
<dbReference type="CDD" id="cd00082">
    <property type="entry name" value="HisKA"/>
    <property type="match status" value="1"/>
</dbReference>
<dbReference type="GO" id="GO:0006355">
    <property type="term" value="P:regulation of DNA-templated transcription"/>
    <property type="evidence" value="ECO:0007669"/>
    <property type="project" value="InterPro"/>
</dbReference>
<dbReference type="InterPro" id="IPR005467">
    <property type="entry name" value="His_kinase_dom"/>
</dbReference>
<evidence type="ECO:0000256" key="12">
    <source>
        <dbReference type="ARBA" id="ARBA00023012"/>
    </source>
</evidence>
<dbReference type="Proteomes" id="UP000646478">
    <property type="component" value="Unassembled WGS sequence"/>
</dbReference>
<dbReference type="Pfam" id="PF02518">
    <property type="entry name" value="HATPase_c"/>
    <property type="match status" value="1"/>
</dbReference>
<keyword evidence="4" id="KW-1003">Cell membrane</keyword>
<dbReference type="Pfam" id="PF00672">
    <property type="entry name" value="HAMP"/>
    <property type="match status" value="1"/>
</dbReference>
<dbReference type="AlphaFoldDB" id="A0A916WBY6"/>
<dbReference type="PROSITE" id="PS50109">
    <property type="entry name" value="HIS_KIN"/>
    <property type="match status" value="1"/>
</dbReference>
<dbReference type="Gene3D" id="3.30.565.10">
    <property type="entry name" value="Histidine kinase-like ATPase, C-terminal domain"/>
    <property type="match status" value="1"/>
</dbReference>
<evidence type="ECO:0000256" key="8">
    <source>
        <dbReference type="ARBA" id="ARBA00022741"/>
    </source>
</evidence>
<dbReference type="Gene3D" id="1.10.287.130">
    <property type="match status" value="1"/>
</dbReference>
<dbReference type="Gene3D" id="6.10.340.10">
    <property type="match status" value="1"/>
</dbReference>
<evidence type="ECO:0000256" key="3">
    <source>
        <dbReference type="ARBA" id="ARBA00012438"/>
    </source>
</evidence>
<feature type="domain" description="HAMP" evidence="17">
    <location>
        <begin position="325"/>
        <end position="378"/>
    </location>
</feature>
<dbReference type="PROSITE" id="PS50112">
    <property type="entry name" value="PAS"/>
    <property type="match status" value="1"/>
</dbReference>
<protein>
    <recommendedName>
        <fullName evidence="3">histidine kinase</fullName>
        <ecNumber evidence="3">2.7.13.3</ecNumber>
    </recommendedName>
</protein>
<feature type="domain" description="Histidine kinase" evidence="15">
    <location>
        <begin position="515"/>
        <end position="737"/>
    </location>
</feature>
<dbReference type="InterPro" id="IPR036890">
    <property type="entry name" value="HATPase_C_sf"/>
</dbReference>
<dbReference type="SUPFAM" id="SSF158472">
    <property type="entry name" value="HAMP domain-like"/>
    <property type="match status" value="1"/>
</dbReference>
<dbReference type="PRINTS" id="PR00344">
    <property type="entry name" value="BCTRLSENSOR"/>
</dbReference>
<dbReference type="Pfam" id="PF00989">
    <property type="entry name" value="PAS"/>
    <property type="match status" value="1"/>
</dbReference>
<dbReference type="InterPro" id="IPR035965">
    <property type="entry name" value="PAS-like_dom_sf"/>
</dbReference>
<evidence type="ECO:0000256" key="13">
    <source>
        <dbReference type="ARBA" id="ARBA00023136"/>
    </source>
</evidence>
<comment type="catalytic activity">
    <reaction evidence="1">
        <text>ATP + protein L-histidine = ADP + protein N-phospho-L-histidine.</text>
        <dbReference type="EC" id="2.7.13.3"/>
    </reaction>
</comment>
<dbReference type="GO" id="GO:0005886">
    <property type="term" value="C:plasma membrane"/>
    <property type="evidence" value="ECO:0007669"/>
    <property type="project" value="UniProtKB-SubCell"/>
</dbReference>
<dbReference type="InterPro" id="IPR004358">
    <property type="entry name" value="Sig_transdc_His_kin-like_C"/>
</dbReference>
<dbReference type="SUPFAM" id="SSF55874">
    <property type="entry name" value="ATPase domain of HSP90 chaperone/DNA topoisomerase II/histidine kinase"/>
    <property type="match status" value="1"/>
</dbReference>
<evidence type="ECO:0000256" key="1">
    <source>
        <dbReference type="ARBA" id="ARBA00000085"/>
    </source>
</evidence>
<dbReference type="InterPro" id="IPR000014">
    <property type="entry name" value="PAS"/>
</dbReference>
<dbReference type="InterPro" id="IPR045671">
    <property type="entry name" value="NtrY-like_N"/>
</dbReference>
<dbReference type="Gene3D" id="3.30.450.20">
    <property type="entry name" value="PAS domain"/>
    <property type="match status" value="1"/>
</dbReference>